<dbReference type="PANTHER" id="PTHR24421">
    <property type="entry name" value="NITRATE/NITRITE SENSOR PROTEIN NARX-RELATED"/>
    <property type="match status" value="1"/>
</dbReference>
<reference evidence="14" key="1">
    <citation type="journal article" date="2019" name="Int. J. Syst. Evol. Microbiol.">
        <title>The Global Catalogue of Microorganisms (GCM) 10K type strain sequencing project: providing services to taxonomists for standard genome sequencing and annotation.</title>
        <authorList>
            <consortium name="The Broad Institute Genomics Platform"/>
            <consortium name="The Broad Institute Genome Sequencing Center for Infectious Disease"/>
            <person name="Wu L."/>
            <person name="Ma J."/>
        </authorList>
    </citation>
    <scope>NUCLEOTIDE SEQUENCE [LARGE SCALE GENOMIC DNA]</scope>
    <source>
        <strain evidence="14">JCM 17027</strain>
    </source>
</reference>
<keyword evidence="8" id="KW-0902">Two-component regulatory system</keyword>
<feature type="domain" description="Signal transduction histidine kinase subgroup 3 dimerisation and phosphoacceptor" evidence="11">
    <location>
        <begin position="427"/>
        <end position="494"/>
    </location>
</feature>
<keyword evidence="6 13" id="KW-0418">Kinase</keyword>
<feature type="transmembrane region" description="Helical" evidence="9">
    <location>
        <begin position="24"/>
        <end position="53"/>
    </location>
</feature>
<evidence type="ECO:0000256" key="4">
    <source>
        <dbReference type="ARBA" id="ARBA00022679"/>
    </source>
</evidence>
<feature type="transmembrane region" description="Helical" evidence="9">
    <location>
        <begin position="335"/>
        <end position="364"/>
    </location>
</feature>
<keyword evidence="7" id="KW-0067">ATP-binding</keyword>
<sequence length="629" mass="66699">MTGDVRPASGSWPHWHGPAPARGAALAALSVVGLLCFVPTALAAALGAGGTVLRLRRLPLLRRRLAAAWSGVDIPEPYASPVSAPQPREGGWFRQGRRLYASEKAALRKRRARQVSRDRATLRDLVWLLVDPLLCAPVALLPAALVGCGLAGLTAVLWWQVSWPALGAAVLGVPLLLVGFAAGPWALRAHGRLTKRLLSPGGVAGGPGPGWWTWPRRAAQGLGAAVLLCLLALCGFLLALFQLMALVLSVPLGLVPVFAWAVEPSRRLTGLWRELLGEWAGADIPAPYRPRPDPPAQRADGHYAYGRHLHSNPTLPRWLTTRRRLLGDPATWRDLLWLLLNPFVCAVLLLGPAAMVALVVRWGAGGPGLALGVPPAVLAVWVTPYALRGLAAWSALLLAPTRKTQLARRVEQLTATRAEASGVQTAELRRIERDLHDGAQTRLVAIGMTLRAIERRLDGQSPELLEMVAEARENSAAALADLRALVRGVHPPVLAERGLADAVRALALGHPLAVDVSVDLPGRPAPPVAACAYFSVSEALSNAAKHSGAERVRVVLRHAAGALWITVTDDGRGGADPTLGSGLRGIQRRLATFDGLLDVASPPGGPTTLTMELPCVLSSARTSTSSEKD</sequence>
<evidence type="ECO:0000256" key="9">
    <source>
        <dbReference type="SAM" id="Phobius"/>
    </source>
</evidence>
<comment type="caution">
    <text evidence="13">The sequence shown here is derived from an EMBL/GenBank/DDBJ whole genome shotgun (WGS) entry which is preliminary data.</text>
</comment>
<organism evidence="13 14">
    <name type="scientific">Streptomyces marokkonensis</name>
    <dbReference type="NCBI Taxonomy" id="324855"/>
    <lineage>
        <taxon>Bacteria</taxon>
        <taxon>Bacillati</taxon>
        <taxon>Actinomycetota</taxon>
        <taxon>Actinomycetes</taxon>
        <taxon>Kitasatosporales</taxon>
        <taxon>Streptomycetaceae</taxon>
        <taxon>Streptomyces</taxon>
    </lineage>
</organism>
<keyword evidence="9" id="KW-0472">Membrane</keyword>
<keyword evidence="9" id="KW-1133">Transmembrane helix</keyword>
<evidence type="ECO:0000256" key="5">
    <source>
        <dbReference type="ARBA" id="ARBA00022741"/>
    </source>
</evidence>
<dbReference type="Gene3D" id="3.30.565.10">
    <property type="entry name" value="Histidine kinase-like ATPase, C-terminal domain"/>
    <property type="match status" value="1"/>
</dbReference>
<protein>
    <recommendedName>
        <fullName evidence="2">histidine kinase</fullName>
        <ecNumber evidence="2">2.7.13.3</ecNumber>
    </recommendedName>
</protein>
<dbReference type="EC" id="2.7.13.3" evidence="2"/>
<evidence type="ECO:0000256" key="1">
    <source>
        <dbReference type="ARBA" id="ARBA00000085"/>
    </source>
</evidence>
<proteinExistence type="predicted"/>
<evidence type="ECO:0000313" key="13">
    <source>
        <dbReference type="EMBL" id="GAA4015983.1"/>
    </source>
</evidence>
<keyword evidence="3" id="KW-0597">Phosphoprotein</keyword>
<dbReference type="Proteomes" id="UP001500034">
    <property type="component" value="Unassembled WGS sequence"/>
</dbReference>
<dbReference type="PANTHER" id="PTHR24421:SF10">
    <property type="entry name" value="NITRATE_NITRITE SENSOR PROTEIN NARQ"/>
    <property type="match status" value="1"/>
</dbReference>
<dbReference type="InterPro" id="IPR036890">
    <property type="entry name" value="HATPase_C_sf"/>
</dbReference>
<feature type="transmembrane region" description="Helical" evidence="9">
    <location>
        <begin position="245"/>
        <end position="262"/>
    </location>
</feature>
<dbReference type="InterPro" id="IPR011712">
    <property type="entry name" value="Sig_transdc_His_kin_sub3_dim/P"/>
</dbReference>
<dbReference type="Pfam" id="PF07730">
    <property type="entry name" value="HisKA_3"/>
    <property type="match status" value="1"/>
</dbReference>
<dbReference type="SUPFAM" id="SSF55874">
    <property type="entry name" value="ATPase domain of HSP90 chaperone/DNA topoisomerase II/histidine kinase"/>
    <property type="match status" value="1"/>
</dbReference>
<dbReference type="RefSeq" id="WP_345597919.1">
    <property type="nucleotide sequence ID" value="NZ_BAABCQ010000287.1"/>
</dbReference>
<dbReference type="EMBL" id="BAABCQ010000287">
    <property type="protein sequence ID" value="GAA4015983.1"/>
    <property type="molecule type" value="Genomic_DNA"/>
</dbReference>
<evidence type="ECO:0000256" key="8">
    <source>
        <dbReference type="ARBA" id="ARBA00023012"/>
    </source>
</evidence>
<gene>
    <name evidence="13" type="ORF">GCM10022384_69110</name>
</gene>
<dbReference type="GO" id="GO:0016301">
    <property type="term" value="F:kinase activity"/>
    <property type="evidence" value="ECO:0007669"/>
    <property type="project" value="UniProtKB-KW"/>
</dbReference>
<dbReference type="Pfam" id="PF13796">
    <property type="entry name" value="Sensor"/>
    <property type="match status" value="2"/>
</dbReference>
<dbReference type="InterPro" id="IPR050482">
    <property type="entry name" value="Sensor_HK_TwoCompSys"/>
</dbReference>
<feature type="domain" description="Histidine kinase/HSP90-like ATPase" evidence="10">
    <location>
        <begin position="536"/>
        <end position="614"/>
    </location>
</feature>
<name>A0ABP7SSX9_9ACTN</name>
<feature type="transmembrane region" description="Helical" evidence="9">
    <location>
        <begin position="165"/>
        <end position="187"/>
    </location>
</feature>
<dbReference type="Pfam" id="PF02518">
    <property type="entry name" value="HATPase_c"/>
    <property type="match status" value="1"/>
</dbReference>
<feature type="transmembrane region" description="Helical" evidence="9">
    <location>
        <begin position="126"/>
        <end position="159"/>
    </location>
</feature>
<evidence type="ECO:0000256" key="3">
    <source>
        <dbReference type="ARBA" id="ARBA00022553"/>
    </source>
</evidence>
<evidence type="ECO:0000256" key="6">
    <source>
        <dbReference type="ARBA" id="ARBA00022777"/>
    </source>
</evidence>
<evidence type="ECO:0000259" key="10">
    <source>
        <dbReference type="Pfam" id="PF02518"/>
    </source>
</evidence>
<evidence type="ECO:0000259" key="11">
    <source>
        <dbReference type="Pfam" id="PF07730"/>
    </source>
</evidence>
<evidence type="ECO:0000256" key="7">
    <source>
        <dbReference type="ARBA" id="ARBA00022840"/>
    </source>
</evidence>
<keyword evidence="5" id="KW-0547">Nucleotide-binding</keyword>
<evidence type="ECO:0000256" key="2">
    <source>
        <dbReference type="ARBA" id="ARBA00012438"/>
    </source>
</evidence>
<feature type="transmembrane region" description="Helical" evidence="9">
    <location>
        <begin position="221"/>
        <end position="239"/>
    </location>
</feature>
<dbReference type="InterPro" id="IPR025828">
    <property type="entry name" value="Put_sensor_dom"/>
</dbReference>
<comment type="catalytic activity">
    <reaction evidence="1">
        <text>ATP + protein L-histidine = ADP + protein N-phospho-L-histidine.</text>
        <dbReference type="EC" id="2.7.13.3"/>
    </reaction>
</comment>
<keyword evidence="4" id="KW-0808">Transferase</keyword>
<evidence type="ECO:0000259" key="12">
    <source>
        <dbReference type="Pfam" id="PF13796"/>
    </source>
</evidence>
<dbReference type="Gene3D" id="1.20.5.1930">
    <property type="match status" value="1"/>
</dbReference>
<accession>A0ABP7SSX9</accession>
<feature type="domain" description="Putative sensor" evidence="12">
    <location>
        <begin position="230"/>
        <end position="397"/>
    </location>
</feature>
<feature type="transmembrane region" description="Helical" evidence="9">
    <location>
        <begin position="376"/>
        <end position="399"/>
    </location>
</feature>
<keyword evidence="14" id="KW-1185">Reference proteome</keyword>
<dbReference type="CDD" id="cd16917">
    <property type="entry name" value="HATPase_UhpB-NarQ-NarX-like"/>
    <property type="match status" value="1"/>
</dbReference>
<keyword evidence="9" id="KW-0812">Transmembrane</keyword>
<evidence type="ECO:0000313" key="14">
    <source>
        <dbReference type="Proteomes" id="UP001500034"/>
    </source>
</evidence>
<dbReference type="InterPro" id="IPR003594">
    <property type="entry name" value="HATPase_dom"/>
</dbReference>
<feature type="domain" description="Putative sensor" evidence="12">
    <location>
        <begin position="25"/>
        <end position="198"/>
    </location>
</feature>